<evidence type="ECO:0000256" key="1">
    <source>
        <dbReference type="SAM" id="MobiDB-lite"/>
    </source>
</evidence>
<dbReference type="Proteomes" id="UP000054549">
    <property type="component" value="Unassembled WGS sequence"/>
</dbReference>
<feature type="non-terminal residue" evidence="2">
    <location>
        <position position="126"/>
    </location>
</feature>
<feature type="compositionally biased region" description="Acidic residues" evidence="1">
    <location>
        <begin position="1"/>
        <end position="12"/>
    </location>
</feature>
<protein>
    <submittedName>
        <fullName evidence="2">Uncharacterized protein</fullName>
    </submittedName>
</protein>
<reference evidence="2 3" key="1">
    <citation type="submission" date="2014-04" db="EMBL/GenBank/DDBJ databases">
        <title>Evolutionary Origins and Diversification of the Mycorrhizal Mutualists.</title>
        <authorList>
            <consortium name="DOE Joint Genome Institute"/>
            <consortium name="Mycorrhizal Genomics Consortium"/>
            <person name="Kohler A."/>
            <person name="Kuo A."/>
            <person name="Nagy L.G."/>
            <person name="Floudas D."/>
            <person name="Copeland A."/>
            <person name="Barry K.W."/>
            <person name="Cichocki N."/>
            <person name="Veneault-Fourrey C."/>
            <person name="LaButti K."/>
            <person name="Lindquist E.A."/>
            <person name="Lipzen A."/>
            <person name="Lundell T."/>
            <person name="Morin E."/>
            <person name="Murat C."/>
            <person name="Riley R."/>
            <person name="Ohm R."/>
            <person name="Sun H."/>
            <person name="Tunlid A."/>
            <person name="Henrissat B."/>
            <person name="Grigoriev I.V."/>
            <person name="Hibbett D.S."/>
            <person name="Martin F."/>
        </authorList>
    </citation>
    <scope>NUCLEOTIDE SEQUENCE [LARGE SCALE GENOMIC DNA]</scope>
    <source>
        <strain evidence="2 3">Koide BX008</strain>
    </source>
</reference>
<dbReference type="OrthoDB" id="3252425at2759"/>
<dbReference type="AlphaFoldDB" id="A0A0C2SFH6"/>
<proteinExistence type="predicted"/>
<name>A0A0C2SFH6_AMAMK</name>
<organism evidence="2 3">
    <name type="scientific">Amanita muscaria (strain Koide BX008)</name>
    <dbReference type="NCBI Taxonomy" id="946122"/>
    <lineage>
        <taxon>Eukaryota</taxon>
        <taxon>Fungi</taxon>
        <taxon>Dikarya</taxon>
        <taxon>Basidiomycota</taxon>
        <taxon>Agaricomycotina</taxon>
        <taxon>Agaricomycetes</taxon>
        <taxon>Agaricomycetidae</taxon>
        <taxon>Agaricales</taxon>
        <taxon>Pluteineae</taxon>
        <taxon>Amanitaceae</taxon>
        <taxon>Amanita</taxon>
    </lineage>
</organism>
<feature type="compositionally biased region" description="Acidic residues" evidence="1">
    <location>
        <begin position="19"/>
        <end position="28"/>
    </location>
</feature>
<sequence length="126" mass="14635">EIDPADETEDLDLCQLAGDIEEDEAQEGVEERRVDNEADNEEGWVDERGSMSSGEVVDLERRVMPARRVLTKLRKVTHAVKNSSMKLLPRWREICKDNGLPIRVMPRDVKTRWNSTYDMLKFAIKY</sequence>
<evidence type="ECO:0000313" key="2">
    <source>
        <dbReference type="EMBL" id="KIL61835.1"/>
    </source>
</evidence>
<dbReference type="HOGENOM" id="CLU_096306_3_0_1"/>
<keyword evidence="3" id="KW-1185">Reference proteome</keyword>
<accession>A0A0C2SFH6</accession>
<feature type="region of interest" description="Disordered" evidence="1">
    <location>
        <begin position="1"/>
        <end position="51"/>
    </location>
</feature>
<evidence type="ECO:0000313" key="3">
    <source>
        <dbReference type="Proteomes" id="UP000054549"/>
    </source>
</evidence>
<dbReference type="EMBL" id="KN818279">
    <property type="protein sequence ID" value="KIL61835.1"/>
    <property type="molecule type" value="Genomic_DNA"/>
</dbReference>
<dbReference type="InParanoid" id="A0A0C2SFH6"/>
<feature type="non-terminal residue" evidence="2">
    <location>
        <position position="1"/>
    </location>
</feature>
<gene>
    <name evidence="2" type="ORF">M378DRAFT_63359</name>
</gene>